<accession>A0A845QKZ9</accession>
<name>A0A845QKZ9_9FIRM</name>
<dbReference type="InterPro" id="IPR012674">
    <property type="entry name" value="Calycin"/>
</dbReference>
<dbReference type="Gene3D" id="2.40.128.20">
    <property type="match status" value="1"/>
</dbReference>
<protein>
    <submittedName>
        <fullName evidence="1">DUF1934 domain-containing protein</fullName>
    </submittedName>
</protein>
<dbReference type="AlphaFoldDB" id="A0A845QKZ9"/>
<evidence type="ECO:0000313" key="1">
    <source>
        <dbReference type="EMBL" id="NBH61377.1"/>
    </source>
</evidence>
<organism evidence="1 2">
    <name type="scientific">Anaerotruncus colihominis</name>
    <dbReference type="NCBI Taxonomy" id="169435"/>
    <lineage>
        <taxon>Bacteria</taxon>
        <taxon>Bacillati</taxon>
        <taxon>Bacillota</taxon>
        <taxon>Clostridia</taxon>
        <taxon>Eubacteriales</taxon>
        <taxon>Oscillospiraceae</taxon>
        <taxon>Anaerotruncus</taxon>
    </lineage>
</organism>
<dbReference type="EMBL" id="QXWK01000011">
    <property type="protein sequence ID" value="NBH61377.1"/>
    <property type="molecule type" value="Genomic_DNA"/>
</dbReference>
<comment type="caution">
    <text evidence="1">The sequence shown here is derived from an EMBL/GenBank/DDBJ whole genome shotgun (WGS) entry which is preliminary data.</text>
</comment>
<reference evidence="1 2" key="1">
    <citation type="submission" date="2018-08" db="EMBL/GenBank/DDBJ databases">
        <title>Murine metabolic-syndrome-specific gut microbial biobank.</title>
        <authorList>
            <person name="Liu C."/>
        </authorList>
    </citation>
    <scope>NUCLEOTIDE SEQUENCE [LARGE SCALE GENOMIC DNA]</scope>
    <source>
        <strain evidence="1 2">28</strain>
    </source>
</reference>
<evidence type="ECO:0000313" key="2">
    <source>
        <dbReference type="Proteomes" id="UP000446866"/>
    </source>
</evidence>
<keyword evidence="2" id="KW-1185">Reference proteome</keyword>
<dbReference type="Pfam" id="PF09148">
    <property type="entry name" value="DUF1934"/>
    <property type="match status" value="1"/>
</dbReference>
<dbReference type="InterPro" id="IPR015231">
    <property type="entry name" value="DUF1934"/>
</dbReference>
<sequence length="141" mass="16019">MRDIMLKITGRQFSENDEDRMEFITEGKLYERDGARYLMYDESEFSGFPGCKTTLKLTDDCIRMRRIGSGAGAGTELVFEKGKRFSSSYHTPYGNLEMELLTNEVENNLSEDGFGDICIDYQVNLGGIAEGRNKLKIEVTQ</sequence>
<dbReference type="Proteomes" id="UP000446866">
    <property type="component" value="Unassembled WGS sequence"/>
</dbReference>
<gene>
    <name evidence="1" type="ORF">D0435_06895</name>
</gene>
<dbReference type="SUPFAM" id="SSF50814">
    <property type="entry name" value="Lipocalins"/>
    <property type="match status" value="1"/>
</dbReference>
<proteinExistence type="predicted"/>